<keyword evidence="2" id="KW-0808">Transferase</keyword>
<dbReference type="GO" id="GO:0009231">
    <property type="term" value="P:riboflavin biosynthetic process"/>
    <property type="evidence" value="ECO:0007669"/>
    <property type="project" value="InterPro"/>
</dbReference>
<dbReference type="STRING" id="1385510.GCA_000425205_02273"/>
<dbReference type="EMBL" id="AVPE01000009">
    <property type="protein sequence ID" value="KGX91646.1"/>
    <property type="molecule type" value="Genomic_DNA"/>
</dbReference>
<dbReference type="eggNOG" id="COG0262">
    <property type="taxonomic scope" value="Bacteria"/>
</dbReference>
<keyword evidence="2" id="KW-0418">Kinase</keyword>
<dbReference type="PANTHER" id="PTHR38011">
    <property type="entry name" value="DIHYDROFOLATE REDUCTASE FAMILY PROTEIN (AFU_ORTHOLOGUE AFUA_8G06820)"/>
    <property type="match status" value="1"/>
</dbReference>
<evidence type="ECO:0000259" key="1">
    <source>
        <dbReference type="Pfam" id="PF01872"/>
    </source>
</evidence>
<dbReference type="SUPFAM" id="SSF53597">
    <property type="entry name" value="Dihydrofolate reductase-like"/>
    <property type="match status" value="1"/>
</dbReference>
<dbReference type="OrthoDB" id="195113at2"/>
<evidence type="ECO:0000313" key="2">
    <source>
        <dbReference type="EMBL" id="KGX91646.1"/>
    </source>
</evidence>
<dbReference type="InterPro" id="IPR024072">
    <property type="entry name" value="DHFR-like_dom_sf"/>
</dbReference>
<dbReference type="Proteomes" id="UP000030528">
    <property type="component" value="Unassembled WGS sequence"/>
</dbReference>
<accession>A0A0A5GEK1</accession>
<feature type="domain" description="Bacterial bifunctional deaminase-reductase C-terminal" evidence="1">
    <location>
        <begin position="5"/>
        <end position="163"/>
    </location>
</feature>
<organism evidence="2 3">
    <name type="scientific">Pontibacillus halophilus JSM 076056 = DSM 19796</name>
    <dbReference type="NCBI Taxonomy" id="1385510"/>
    <lineage>
        <taxon>Bacteria</taxon>
        <taxon>Bacillati</taxon>
        <taxon>Bacillota</taxon>
        <taxon>Bacilli</taxon>
        <taxon>Bacillales</taxon>
        <taxon>Bacillaceae</taxon>
        <taxon>Pontibacillus</taxon>
    </lineage>
</organism>
<dbReference type="AlphaFoldDB" id="A0A0A5GEK1"/>
<name>A0A0A5GEK1_9BACI</name>
<sequence length="177" mass="20168">MRKTVLYIAMSIDGYIAKEDGSVGWLEKVNGKGDNGFSSFIETVDTVLLGSKTYDQVLGFDVPFPYEEQQCFVFSRKRSGQDEYVKFINEDPTEFVQELKEHHQGKKIWLVGGSELIQTFLNHNLIDEFKIAVIPTLLGKGIPLFKSHELVTQLSLEAVEEYNDIVMLHYKNESSLP</sequence>
<dbReference type="PANTHER" id="PTHR38011:SF11">
    <property type="entry name" value="2,5-DIAMINO-6-RIBOSYLAMINO-4(3H)-PYRIMIDINONE 5'-PHOSPHATE REDUCTASE"/>
    <property type="match status" value="1"/>
</dbReference>
<keyword evidence="3" id="KW-1185">Reference proteome</keyword>
<protein>
    <submittedName>
        <fullName evidence="2">Diacylglycerol kinase</fullName>
    </submittedName>
</protein>
<dbReference type="GO" id="GO:0016301">
    <property type="term" value="F:kinase activity"/>
    <property type="evidence" value="ECO:0007669"/>
    <property type="project" value="UniProtKB-KW"/>
</dbReference>
<dbReference type="InterPro" id="IPR050765">
    <property type="entry name" value="Riboflavin_Biosynth_HTPR"/>
</dbReference>
<dbReference type="RefSeq" id="WP_026800623.1">
    <property type="nucleotide sequence ID" value="NZ_AULI01000009.1"/>
</dbReference>
<reference evidence="2 3" key="1">
    <citation type="submission" date="2013-08" db="EMBL/GenBank/DDBJ databases">
        <authorList>
            <person name="Huang J."/>
            <person name="Wang G."/>
        </authorList>
    </citation>
    <scope>NUCLEOTIDE SEQUENCE [LARGE SCALE GENOMIC DNA]</scope>
    <source>
        <strain evidence="2 3">JSM 076056</strain>
    </source>
</reference>
<dbReference type="Pfam" id="PF01872">
    <property type="entry name" value="RibD_C"/>
    <property type="match status" value="1"/>
</dbReference>
<comment type="caution">
    <text evidence="2">The sequence shown here is derived from an EMBL/GenBank/DDBJ whole genome shotgun (WGS) entry which is preliminary data.</text>
</comment>
<gene>
    <name evidence="2" type="ORF">N781_04015</name>
</gene>
<dbReference type="GO" id="GO:0008703">
    <property type="term" value="F:5-amino-6-(5-phosphoribosylamino)uracil reductase activity"/>
    <property type="evidence" value="ECO:0007669"/>
    <property type="project" value="InterPro"/>
</dbReference>
<dbReference type="Gene3D" id="3.40.430.10">
    <property type="entry name" value="Dihydrofolate Reductase, subunit A"/>
    <property type="match status" value="1"/>
</dbReference>
<dbReference type="InterPro" id="IPR002734">
    <property type="entry name" value="RibDG_C"/>
</dbReference>
<proteinExistence type="predicted"/>
<evidence type="ECO:0000313" key="3">
    <source>
        <dbReference type="Proteomes" id="UP000030528"/>
    </source>
</evidence>